<dbReference type="InterPro" id="IPR036514">
    <property type="entry name" value="SGNH_hydro_sf"/>
</dbReference>
<dbReference type="EMBL" id="LRBV02000004">
    <property type="status" value="NOT_ANNOTATED_CDS"/>
    <property type="molecule type" value="Genomic_DNA"/>
</dbReference>
<accession>A0A7N2LHM3</accession>
<dbReference type="PANTHER" id="PTHR46020:SF4">
    <property type="entry name" value="OS04G0650200 PROTEIN"/>
    <property type="match status" value="1"/>
</dbReference>
<evidence type="ECO:0000256" key="5">
    <source>
        <dbReference type="SAM" id="SignalP"/>
    </source>
</evidence>
<keyword evidence="2" id="KW-0378">Hydrolase</keyword>
<evidence type="ECO:0000256" key="1">
    <source>
        <dbReference type="ARBA" id="ARBA00008668"/>
    </source>
</evidence>
<dbReference type="Gramene" id="QL04p048518:mrna">
    <property type="protein sequence ID" value="QL04p048518:mrna"/>
    <property type="gene ID" value="QL04p048518"/>
</dbReference>
<dbReference type="Gene3D" id="3.40.50.1110">
    <property type="entry name" value="SGNH hydrolase"/>
    <property type="match status" value="1"/>
</dbReference>
<keyword evidence="3" id="KW-0442">Lipid degradation</keyword>
<protein>
    <recommendedName>
        <fullName evidence="8">GDSL esterase/lipase</fullName>
    </recommendedName>
</protein>
<reference evidence="6 7" key="1">
    <citation type="journal article" date="2016" name="G3 (Bethesda)">
        <title>First Draft Assembly and Annotation of the Genome of a California Endemic Oak Quercus lobata Nee (Fagaceae).</title>
        <authorList>
            <person name="Sork V.L."/>
            <person name="Fitz-Gibbon S.T."/>
            <person name="Puiu D."/>
            <person name="Crepeau M."/>
            <person name="Gugger P.F."/>
            <person name="Sherman R."/>
            <person name="Stevens K."/>
            <person name="Langley C.H."/>
            <person name="Pellegrini M."/>
            <person name="Salzberg S.L."/>
        </authorList>
    </citation>
    <scope>NUCLEOTIDE SEQUENCE [LARGE SCALE GENOMIC DNA]</scope>
    <source>
        <strain evidence="6 7">cv. SW786</strain>
    </source>
</reference>
<dbReference type="Pfam" id="PF00657">
    <property type="entry name" value="Lipase_GDSL"/>
    <property type="match status" value="1"/>
</dbReference>
<evidence type="ECO:0000313" key="6">
    <source>
        <dbReference type="EnsemblPlants" id="QL04p048518:mrna"/>
    </source>
</evidence>
<evidence type="ECO:0000256" key="4">
    <source>
        <dbReference type="ARBA" id="ARBA00023098"/>
    </source>
</evidence>
<dbReference type="RefSeq" id="XP_030961706.1">
    <property type="nucleotide sequence ID" value="XM_031105846.1"/>
</dbReference>
<dbReference type="GeneID" id="115983200"/>
<dbReference type="AlphaFoldDB" id="A0A7N2LHM3"/>
<dbReference type="InterPro" id="IPR001087">
    <property type="entry name" value="GDSL"/>
</dbReference>
<comment type="similarity">
    <text evidence="1">Belongs to the 'GDSL' lipolytic enzyme family.</text>
</comment>
<keyword evidence="4" id="KW-0443">Lipid metabolism</keyword>
<dbReference type="PANTHER" id="PTHR46020">
    <property type="entry name" value="OSJNBB0059K02.9 PROTEIN"/>
    <property type="match status" value="1"/>
</dbReference>
<dbReference type="InParanoid" id="A0A7N2LHM3"/>
<reference evidence="6" key="2">
    <citation type="submission" date="2021-01" db="UniProtKB">
        <authorList>
            <consortium name="EnsemblPlants"/>
        </authorList>
    </citation>
    <scope>IDENTIFICATION</scope>
</reference>
<gene>
    <name evidence="6" type="primary">LOC115983200</name>
</gene>
<keyword evidence="7" id="KW-1185">Reference proteome</keyword>
<dbReference type="OrthoDB" id="1600564at2759"/>
<dbReference type="KEGG" id="qlo:115983200"/>
<evidence type="ECO:0008006" key="8">
    <source>
        <dbReference type="Google" id="ProtNLM"/>
    </source>
</evidence>
<feature type="chain" id="PRO_5029856043" description="GDSL esterase/lipase" evidence="5">
    <location>
        <begin position="22"/>
        <end position="345"/>
    </location>
</feature>
<feature type="signal peptide" evidence="5">
    <location>
        <begin position="1"/>
        <end position="21"/>
    </location>
</feature>
<dbReference type="GO" id="GO:0016042">
    <property type="term" value="P:lipid catabolic process"/>
    <property type="evidence" value="ECO:0007669"/>
    <property type="project" value="UniProtKB-KW"/>
</dbReference>
<evidence type="ECO:0000256" key="3">
    <source>
        <dbReference type="ARBA" id="ARBA00022963"/>
    </source>
</evidence>
<sequence length="345" mass="38160">MDKKSNFLFLLFSIIFTETPAAKGSSRHQFGSTKLFVFGDSYVDTGNSRNPASCSWKEPYGVTFPGKPTGRFSDGRVLTDYIASFSGISSPIAYERRKLVKKSKLQFGMNFACGGTGVFDTLDNGPNMTTQINFFQQQVEQEVYSKCNLNSSVALVSLAGNDYGAFVAKHVDLKDLRAFTSSIINQLAINLERIRGLGVPKIAVTAIEPMGCLPHPAASSSYQNCSETWNLISNFHNQMLQQTVQKLNGESRKSVFAILDLNSAFRSAFKSQDRAGNLKFKHPLKPCCVGVSKDYSCGSVDKTGARKYTICKKPELSFFWDTLHPSQGGWRAVYSVLQSSLQQLY</sequence>
<evidence type="ECO:0000313" key="7">
    <source>
        <dbReference type="Proteomes" id="UP000594261"/>
    </source>
</evidence>
<organism evidence="6 7">
    <name type="scientific">Quercus lobata</name>
    <name type="common">Valley oak</name>
    <dbReference type="NCBI Taxonomy" id="97700"/>
    <lineage>
        <taxon>Eukaryota</taxon>
        <taxon>Viridiplantae</taxon>
        <taxon>Streptophyta</taxon>
        <taxon>Embryophyta</taxon>
        <taxon>Tracheophyta</taxon>
        <taxon>Spermatophyta</taxon>
        <taxon>Magnoliopsida</taxon>
        <taxon>eudicotyledons</taxon>
        <taxon>Gunneridae</taxon>
        <taxon>Pentapetalae</taxon>
        <taxon>rosids</taxon>
        <taxon>fabids</taxon>
        <taxon>Fagales</taxon>
        <taxon>Fagaceae</taxon>
        <taxon>Quercus</taxon>
    </lineage>
</organism>
<name>A0A7N2LHM3_QUELO</name>
<dbReference type="SUPFAM" id="SSF52266">
    <property type="entry name" value="SGNH hydrolase"/>
    <property type="match status" value="1"/>
</dbReference>
<dbReference type="OMA" id="SHECNAT"/>
<dbReference type="EnsemblPlants" id="QL04p048518:mrna">
    <property type="protein sequence ID" value="QL04p048518:mrna"/>
    <property type="gene ID" value="QL04p048518"/>
</dbReference>
<dbReference type="Proteomes" id="UP000594261">
    <property type="component" value="Chromosome 4"/>
</dbReference>
<dbReference type="GO" id="GO:0016788">
    <property type="term" value="F:hydrolase activity, acting on ester bonds"/>
    <property type="evidence" value="ECO:0007669"/>
    <property type="project" value="InterPro"/>
</dbReference>
<proteinExistence type="inferred from homology"/>
<evidence type="ECO:0000256" key="2">
    <source>
        <dbReference type="ARBA" id="ARBA00022801"/>
    </source>
</evidence>
<keyword evidence="5" id="KW-0732">Signal</keyword>